<accession>A0A074XKT4</accession>
<evidence type="ECO:0000256" key="1">
    <source>
        <dbReference type="ARBA" id="ARBA00007495"/>
    </source>
</evidence>
<keyword evidence="3" id="KW-0119">Carbohydrate metabolism</keyword>
<dbReference type="GeneID" id="25413393"/>
<keyword evidence="7" id="KW-1185">Reference proteome</keyword>
<evidence type="ECO:0000256" key="3">
    <source>
        <dbReference type="ARBA" id="ARBA00023277"/>
    </source>
</evidence>
<evidence type="ECO:0000313" key="6">
    <source>
        <dbReference type="EMBL" id="KEQ75176.1"/>
    </source>
</evidence>
<sequence length="123" mass="13873">MPVEKYEADRKNITIGSGAITPNYLCDTLFSQVLATQFKSLSPGDGLEWAQLNLSPGHYNWDTLDRLVSFAEKYHMVVKGHGLISGCCNPDYLLNITDPVEFRGAMKDHFNATMHRYSGKMDR</sequence>
<dbReference type="AlphaFoldDB" id="A0A074XKT4"/>
<keyword evidence="2 6" id="KW-0378">Hydrolase</keyword>
<keyword evidence="4" id="KW-0624">Polysaccharide degradation</keyword>
<evidence type="ECO:0000256" key="4">
    <source>
        <dbReference type="ARBA" id="ARBA00023326"/>
    </source>
</evidence>
<dbReference type="Pfam" id="PF00331">
    <property type="entry name" value="Glyco_hydro_10"/>
    <property type="match status" value="1"/>
</dbReference>
<dbReference type="PROSITE" id="PS51760">
    <property type="entry name" value="GH10_2"/>
    <property type="match status" value="1"/>
</dbReference>
<dbReference type="SUPFAM" id="SSF51445">
    <property type="entry name" value="(Trans)glycosidases"/>
    <property type="match status" value="1"/>
</dbReference>
<dbReference type="EMBL" id="KL584706">
    <property type="protein sequence ID" value="KEQ75176.1"/>
    <property type="molecule type" value="Genomic_DNA"/>
</dbReference>
<dbReference type="STRING" id="1043004.A0A074XKT4"/>
<protein>
    <submittedName>
        <fullName evidence="6">Glycoside hydrolase</fullName>
    </submittedName>
</protein>
<feature type="domain" description="GH10" evidence="5">
    <location>
        <begin position="1"/>
        <end position="123"/>
    </location>
</feature>
<evidence type="ECO:0000256" key="2">
    <source>
        <dbReference type="ARBA" id="ARBA00022801"/>
    </source>
</evidence>
<dbReference type="InterPro" id="IPR017853">
    <property type="entry name" value="GH"/>
</dbReference>
<evidence type="ECO:0000259" key="5">
    <source>
        <dbReference type="PROSITE" id="PS51760"/>
    </source>
</evidence>
<dbReference type="RefSeq" id="XP_013429204.1">
    <property type="nucleotide sequence ID" value="XM_013573750.1"/>
</dbReference>
<dbReference type="Proteomes" id="UP000027730">
    <property type="component" value="Unassembled WGS sequence"/>
</dbReference>
<dbReference type="OrthoDB" id="3055998at2759"/>
<evidence type="ECO:0000313" key="7">
    <source>
        <dbReference type="Proteomes" id="UP000027730"/>
    </source>
</evidence>
<dbReference type="GO" id="GO:0031176">
    <property type="term" value="F:endo-1,4-beta-xylanase activity"/>
    <property type="evidence" value="ECO:0007669"/>
    <property type="project" value="UniProtKB-ARBA"/>
</dbReference>
<name>A0A074XKT4_9PEZI</name>
<comment type="similarity">
    <text evidence="1">Belongs to the glycosyl hydrolase 10 (cellulase F) family.</text>
</comment>
<organism evidence="6 7">
    <name type="scientific">Aureobasidium namibiae CBS 147.97</name>
    <dbReference type="NCBI Taxonomy" id="1043004"/>
    <lineage>
        <taxon>Eukaryota</taxon>
        <taxon>Fungi</taxon>
        <taxon>Dikarya</taxon>
        <taxon>Ascomycota</taxon>
        <taxon>Pezizomycotina</taxon>
        <taxon>Dothideomycetes</taxon>
        <taxon>Dothideomycetidae</taxon>
        <taxon>Dothideales</taxon>
        <taxon>Saccotheciaceae</taxon>
        <taxon>Aureobasidium</taxon>
    </lineage>
</organism>
<proteinExistence type="inferred from homology"/>
<dbReference type="InterPro" id="IPR001000">
    <property type="entry name" value="GH10_dom"/>
</dbReference>
<dbReference type="GO" id="GO:0000272">
    <property type="term" value="P:polysaccharide catabolic process"/>
    <property type="evidence" value="ECO:0007669"/>
    <property type="project" value="UniProtKB-KW"/>
</dbReference>
<dbReference type="HOGENOM" id="CLU_2014819_0_0_1"/>
<gene>
    <name evidence="6" type="ORF">M436DRAFT_62575</name>
</gene>
<reference evidence="6 7" key="1">
    <citation type="journal article" date="2014" name="BMC Genomics">
        <title>Genome sequencing of four Aureobasidium pullulans varieties: biotechnological potential, stress tolerance, and description of new species.</title>
        <authorList>
            <person name="Gostin Ar C."/>
            <person name="Ohm R.A."/>
            <person name="Kogej T."/>
            <person name="Sonjak S."/>
            <person name="Turk M."/>
            <person name="Zajc J."/>
            <person name="Zalar P."/>
            <person name="Grube M."/>
            <person name="Sun H."/>
            <person name="Han J."/>
            <person name="Sharma A."/>
            <person name="Chiniquy J."/>
            <person name="Ngan C.Y."/>
            <person name="Lipzen A."/>
            <person name="Barry K."/>
            <person name="Grigoriev I.V."/>
            <person name="Gunde-Cimerman N."/>
        </authorList>
    </citation>
    <scope>NUCLEOTIDE SEQUENCE [LARGE SCALE GENOMIC DNA]</scope>
    <source>
        <strain evidence="6 7">CBS 147.97</strain>
    </source>
</reference>
<dbReference type="Gene3D" id="3.20.20.80">
    <property type="entry name" value="Glycosidases"/>
    <property type="match status" value="1"/>
</dbReference>